<evidence type="ECO:0000256" key="1">
    <source>
        <dbReference type="SAM" id="MobiDB-lite"/>
    </source>
</evidence>
<keyword evidence="2" id="KW-1133">Transmembrane helix</keyword>
<protein>
    <submittedName>
        <fullName evidence="3">Uncharacterized protein</fullName>
    </submittedName>
</protein>
<feature type="transmembrane region" description="Helical" evidence="2">
    <location>
        <begin position="54"/>
        <end position="73"/>
    </location>
</feature>
<accession>A0A940XVZ5</accession>
<comment type="caution">
    <text evidence="3">The sequence shown here is derived from an EMBL/GenBank/DDBJ whole genome shotgun (WGS) entry which is preliminary data.</text>
</comment>
<keyword evidence="4" id="KW-1185">Reference proteome</keyword>
<gene>
    <name evidence="3" type="ORF">J8N05_21140</name>
</gene>
<sequence length="201" mass="21530">MNDEELLARLKAADPASAASTPPPVPHRLMEATMTVDTEVRTVPSSPHRPRRRLALVAAAVFTVAGGIAWGAVDFSDDTPSARPSALVLKAAGESGEARCAGPTVDSLRDRATGHTAAFEGTVTSVSGDQVTFKVDHWYTDGDASTVRVTNIEHWEDGITFHAGDHGFIVARNGSMGFCDNAFWTDPSLRGLFHRAFERRG</sequence>
<feature type="region of interest" description="Disordered" evidence="1">
    <location>
        <begin position="1"/>
        <end position="27"/>
    </location>
</feature>
<evidence type="ECO:0000313" key="3">
    <source>
        <dbReference type="EMBL" id="MBQ0850673.1"/>
    </source>
</evidence>
<dbReference type="AlphaFoldDB" id="A0A940XVZ5"/>
<organism evidence="3 4">
    <name type="scientific">Streptomyces liliiviolaceus</name>
    <dbReference type="NCBI Taxonomy" id="2823109"/>
    <lineage>
        <taxon>Bacteria</taxon>
        <taxon>Bacillati</taxon>
        <taxon>Actinomycetota</taxon>
        <taxon>Actinomycetes</taxon>
        <taxon>Kitasatosporales</taxon>
        <taxon>Streptomycetaceae</taxon>
        <taxon>Streptomyces</taxon>
    </lineage>
</organism>
<keyword evidence="2" id="KW-0472">Membrane</keyword>
<keyword evidence="2" id="KW-0812">Transmembrane</keyword>
<feature type="compositionally biased region" description="Basic and acidic residues" evidence="1">
    <location>
        <begin position="1"/>
        <end position="12"/>
    </location>
</feature>
<proteinExistence type="predicted"/>
<dbReference type="EMBL" id="JAGPYQ010000001">
    <property type="protein sequence ID" value="MBQ0850673.1"/>
    <property type="molecule type" value="Genomic_DNA"/>
</dbReference>
<dbReference type="RefSeq" id="WP_210884923.1">
    <property type="nucleotide sequence ID" value="NZ_JAGPYQ010000001.1"/>
</dbReference>
<evidence type="ECO:0000313" key="4">
    <source>
        <dbReference type="Proteomes" id="UP000677413"/>
    </source>
</evidence>
<evidence type="ECO:0000256" key="2">
    <source>
        <dbReference type="SAM" id="Phobius"/>
    </source>
</evidence>
<dbReference type="Proteomes" id="UP000677413">
    <property type="component" value="Unassembled WGS sequence"/>
</dbReference>
<reference evidence="3 4" key="1">
    <citation type="submission" date="2021-04" db="EMBL/GenBank/DDBJ databases">
        <authorList>
            <person name="Tang X."/>
            <person name="Zhou X."/>
            <person name="Chen X."/>
            <person name="Cernava T."/>
            <person name="Zhang C."/>
        </authorList>
    </citation>
    <scope>NUCLEOTIDE SEQUENCE [LARGE SCALE GENOMIC DNA]</scope>
    <source>
        <strain evidence="3 4">BH-SS-21</strain>
    </source>
</reference>
<name>A0A940XVZ5_9ACTN</name>